<dbReference type="EMBL" id="JBJUIK010000003">
    <property type="protein sequence ID" value="KAL3533642.1"/>
    <property type="molecule type" value="Genomic_DNA"/>
</dbReference>
<dbReference type="AlphaFoldDB" id="A0ABD3AQZ7"/>
<name>A0ABD3AQZ7_9GENT</name>
<evidence type="ECO:0000313" key="2">
    <source>
        <dbReference type="Proteomes" id="UP001630127"/>
    </source>
</evidence>
<keyword evidence="2" id="KW-1185">Reference proteome</keyword>
<gene>
    <name evidence="1" type="ORF">ACH5RR_007163</name>
</gene>
<sequence length="160" mass="18308">MAKEPFQGEELIHICHVRDVDDFPSLERDYMQPIDRIELDIMLKKEIVNASDKGDDRFIDIDMDEESNSDEDDEENILTNEDRLSRLMARIGKVQPTWSSEESLSTTQHDGDLEWSEIDSRTDEFEASASARNIPSVVAWLEMNSSLAILLWTFGLGLSV</sequence>
<accession>A0ABD3AQZ7</accession>
<organism evidence="1 2">
    <name type="scientific">Cinchona calisaya</name>
    <dbReference type="NCBI Taxonomy" id="153742"/>
    <lineage>
        <taxon>Eukaryota</taxon>
        <taxon>Viridiplantae</taxon>
        <taxon>Streptophyta</taxon>
        <taxon>Embryophyta</taxon>
        <taxon>Tracheophyta</taxon>
        <taxon>Spermatophyta</taxon>
        <taxon>Magnoliopsida</taxon>
        <taxon>eudicotyledons</taxon>
        <taxon>Gunneridae</taxon>
        <taxon>Pentapetalae</taxon>
        <taxon>asterids</taxon>
        <taxon>lamiids</taxon>
        <taxon>Gentianales</taxon>
        <taxon>Rubiaceae</taxon>
        <taxon>Cinchonoideae</taxon>
        <taxon>Cinchoneae</taxon>
        <taxon>Cinchona</taxon>
    </lineage>
</organism>
<evidence type="ECO:0000313" key="1">
    <source>
        <dbReference type="EMBL" id="KAL3533642.1"/>
    </source>
</evidence>
<reference evidence="1 2" key="1">
    <citation type="submission" date="2024-11" db="EMBL/GenBank/DDBJ databases">
        <title>A near-complete genome assembly of Cinchona calisaya.</title>
        <authorList>
            <person name="Lian D.C."/>
            <person name="Zhao X.W."/>
            <person name="Wei L."/>
        </authorList>
    </citation>
    <scope>NUCLEOTIDE SEQUENCE [LARGE SCALE GENOMIC DNA]</scope>
    <source>
        <tissue evidence="1">Nenye</tissue>
    </source>
</reference>
<comment type="caution">
    <text evidence="1">The sequence shown here is derived from an EMBL/GenBank/DDBJ whole genome shotgun (WGS) entry which is preliminary data.</text>
</comment>
<proteinExistence type="predicted"/>
<protein>
    <submittedName>
        <fullName evidence="1">Uncharacterized protein</fullName>
    </submittedName>
</protein>
<dbReference type="Proteomes" id="UP001630127">
    <property type="component" value="Unassembled WGS sequence"/>
</dbReference>